<keyword evidence="6" id="KW-0472">Membrane</keyword>
<protein>
    <recommendedName>
        <fullName evidence="10">Biopolymer transporter ExbD</fullName>
    </recommendedName>
</protein>
<dbReference type="GO" id="GO:0022857">
    <property type="term" value="F:transmembrane transporter activity"/>
    <property type="evidence" value="ECO:0007669"/>
    <property type="project" value="InterPro"/>
</dbReference>
<evidence type="ECO:0000313" key="8">
    <source>
        <dbReference type="EMBL" id="RFA33266.1"/>
    </source>
</evidence>
<keyword evidence="7" id="KW-0813">Transport</keyword>
<dbReference type="GO" id="GO:0005886">
    <property type="term" value="C:plasma membrane"/>
    <property type="evidence" value="ECO:0007669"/>
    <property type="project" value="UniProtKB-SubCell"/>
</dbReference>
<organism evidence="8 9">
    <name type="scientific">Alkalilimnicola ehrlichii</name>
    <dbReference type="NCBI Taxonomy" id="351052"/>
    <lineage>
        <taxon>Bacteria</taxon>
        <taxon>Pseudomonadati</taxon>
        <taxon>Pseudomonadota</taxon>
        <taxon>Gammaproteobacteria</taxon>
        <taxon>Chromatiales</taxon>
        <taxon>Ectothiorhodospiraceae</taxon>
        <taxon>Alkalilimnicola</taxon>
    </lineage>
</organism>
<keyword evidence="5" id="KW-1133">Transmembrane helix</keyword>
<dbReference type="Proteomes" id="UP000256763">
    <property type="component" value="Unassembled WGS sequence"/>
</dbReference>
<reference evidence="9" key="1">
    <citation type="submission" date="2017-05" db="EMBL/GenBank/DDBJ databases">
        <authorList>
            <person name="Sharma S."/>
            <person name="Sidhu C."/>
            <person name="Pinnaka A.K."/>
        </authorList>
    </citation>
    <scope>NUCLEOTIDE SEQUENCE [LARGE SCALE GENOMIC DNA]</scope>
    <source>
        <strain evidence="9">AK93</strain>
    </source>
</reference>
<sequence>MRRMGRAKKYKSPLNLTALMDVFTILVFFLLVNQSTTEILESPREIVLPESIVETKPRQTVVILVSGEEVMVQGERVASLADILESPDSDIPYMQERLQRLQESVIGVNTQTVAESKEVTILADRAIPFKVLRKLMETCTNAGYTRISLAVTQTAHQG</sequence>
<evidence type="ECO:0000256" key="3">
    <source>
        <dbReference type="ARBA" id="ARBA00022475"/>
    </source>
</evidence>
<keyword evidence="9" id="KW-1185">Reference proteome</keyword>
<dbReference type="InterPro" id="IPR003400">
    <property type="entry name" value="ExbD"/>
</dbReference>
<dbReference type="Pfam" id="PF02472">
    <property type="entry name" value="ExbD"/>
    <property type="match status" value="1"/>
</dbReference>
<keyword evidence="7" id="KW-0653">Protein transport</keyword>
<dbReference type="EMBL" id="NFZW01000022">
    <property type="protein sequence ID" value="RFA33266.1"/>
    <property type="molecule type" value="Genomic_DNA"/>
</dbReference>
<comment type="similarity">
    <text evidence="2 7">Belongs to the ExbD/TolR family.</text>
</comment>
<proteinExistence type="inferred from homology"/>
<evidence type="ECO:0000256" key="2">
    <source>
        <dbReference type="ARBA" id="ARBA00005811"/>
    </source>
</evidence>
<evidence type="ECO:0000313" key="9">
    <source>
        <dbReference type="Proteomes" id="UP000256763"/>
    </source>
</evidence>
<keyword evidence="3" id="KW-1003">Cell membrane</keyword>
<dbReference type="AlphaFoldDB" id="A0A3E0WMQ9"/>
<evidence type="ECO:0008006" key="10">
    <source>
        <dbReference type="Google" id="ProtNLM"/>
    </source>
</evidence>
<accession>A0A3E0WMQ9</accession>
<evidence type="ECO:0000256" key="1">
    <source>
        <dbReference type="ARBA" id="ARBA00004162"/>
    </source>
</evidence>
<evidence type="ECO:0000256" key="5">
    <source>
        <dbReference type="ARBA" id="ARBA00022989"/>
    </source>
</evidence>
<evidence type="ECO:0000256" key="4">
    <source>
        <dbReference type="ARBA" id="ARBA00022692"/>
    </source>
</evidence>
<comment type="subcellular location">
    <subcellularLocation>
        <location evidence="1">Cell membrane</location>
        <topology evidence="1">Single-pass membrane protein</topology>
    </subcellularLocation>
    <subcellularLocation>
        <location evidence="7">Cell membrane</location>
        <topology evidence="7">Single-pass type II membrane protein</topology>
    </subcellularLocation>
</comment>
<evidence type="ECO:0000256" key="7">
    <source>
        <dbReference type="RuleBase" id="RU003879"/>
    </source>
</evidence>
<keyword evidence="4 7" id="KW-0812">Transmembrane</keyword>
<comment type="caution">
    <text evidence="8">The sequence shown here is derived from an EMBL/GenBank/DDBJ whole genome shotgun (WGS) entry which is preliminary data.</text>
</comment>
<name>A0A3E0WMQ9_9GAMM</name>
<evidence type="ECO:0000256" key="6">
    <source>
        <dbReference type="ARBA" id="ARBA00023136"/>
    </source>
</evidence>
<gene>
    <name evidence="8" type="ORF">CAL65_17695</name>
</gene>
<dbReference type="GO" id="GO:0015031">
    <property type="term" value="P:protein transport"/>
    <property type="evidence" value="ECO:0007669"/>
    <property type="project" value="UniProtKB-KW"/>
</dbReference>
<dbReference type="OrthoDB" id="5294637at2"/>